<dbReference type="EMBL" id="CP036525">
    <property type="protein sequence ID" value="QDT01965.1"/>
    <property type="molecule type" value="Genomic_DNA"/>
</dbReference>
<dbReference type="OrthoDB" id="271753at2"/>
<dbReference type="RefSeq" id="WP_145167756.1">
    <property type="nucleotide sequence ID" value="NZ_CP036525.1"/>
</dbReference>
<keyword evidence="2" id="KW-1185">Reference proteome</keyword>
<dbReference type="AlphaFoldDB" id="A0A517N4A1"/>
<evidence type="ECO:0000313" key="2">
    <source>
        <dbReference type="Proteomes" id="UP000318538"/>
    </source>
</evidence>
<dbReference type="KEGG" id="rlc:K227x_03350"/>
<protein>
    <submittedName>
        <fullName evidence="1">Uncharacterized protein</fullName>
    </submittedName>
</protein>
<gene>
    <name evidence="1" type="ORF">K227x_03350</name>
</gene>
<proteinExistence type="predicted"/>
<organism evidence="1 2">
    <name type="scientific">Rubripirellula lacrimiformis</name>
    <dbReference type="NCBI Taxonomy" id="1930273"/>
    <lineage>
        <taxon>Bacteria</taxon>
        <taxon>Pseudomonadati</taxon>
        <taxon>Planctomycetota</taxon>
        <taxon>Planctomycetia</taxon>
        <taxon>Pirellulales</taxon>
        <taxon>Pirellulaceae</taxon>
        <taxon>Rubripirellula</taxon>
    </lineage>
</organism>
<sequence>MTILVKRLPGTTRACHCWFRVQPGQPLDVTFHLVDTSRNSINWAGQQPRFRVYSQTIDQLVVLEVTDSHTCNFQPGGLWRLQLSAQQTSALPRGGMRFTLEHRHADGDFVFGLLGGVSCSDAPANCDHNRIAKLLPH</sequence>
<evidence type="ECO:0000313" key="1">
    <source>
        <dbReference type="EMBL" id="QDT01965.1"/>
    </source>
</evidence>
<reference evidence="1 2" key="1">
    <citation type="submission" date="2019-02" db="EMBL/GenBank/DDBJ databases">
        <title>Deep-cultivation of Planctomycetes and their phenomic and genomic characterization uncovers novel biology.</title>
        <authorList>
            <person name="Wiegand S."/>
            <person name="Jogler M."/>
            <person name="Boedeker C."/>
            <person name="Pinto D."/>
            <person name="Vollmers J."/>
            <person name="Rivas-Marin E."/>
            <person name="Kohn T."/>
            <person name="Peeters S.H."/>
            <person name="Heuer A."/>
            <person name="Rast P."/>
            <person name="Oberbeckmann S."/>
            <person name="Bunk B."/>
            <person name="Jeske O."/>
            <person name="Meyerdierks A."/>
            <person name="Storesund J.E."/>
            <person name="Kallscheuer N."/>
            <person name="Luecker S."/>
            <person name="Lage O.M."/>
            <person name="Pohl T."/>
            <person name="Merkel B.J."/>
            <person name="Hornburger P."/>
            <person name="Mueller R.-W."/>
            <person name="Bruemmer F."/>
            <person name="Labrenz M."/>
            <person name="Spormann A.M."/>
            <person name="Op den Camp H."/>
            <person name="Overmann J."/>
            <person name="Amann R."/>
            <person name="Jetten M.S.M."/>
            <person name="Mascher T."/>
            <person name="Medema M.H."/>
            <person name="Devos D.P."/>
            <person name="Kaster A.-K."/>
            <person name="Ovreas L."/>
            <person name="Rohde M."/>
            <person name="Galperin M.Y."/>
            <person name="Jogler C."/>
        </authorList>
    </citation>
    <scope>NUCLEOTIDE SEQUENCE [LARGE SCALE GENOMIC DNA]</scope>
    <source>
        <strain evidence="1 2">K22_7</strain>
    </source>
</reference>
<name>A0A517N4A1_9BACT</name>
<accession>A0A517N4A1</accession>
<dbReference type="Proteomes" id="UP000318538">
    <property type="component" value="Chromosome"/>
</dbReference>